<comment type="cofactor">
    <cofactor evidence="1">
        <name>Zn(2+)</name>
        <dbReference type="ChEBI" id="CHEBI:29105"/>
    </cofactor>
</comment>
<gene>
    <name evidence="13" type="primary">ycbK</name>
    <name evidence="13" type="ORF">GCM10011450_20230</name>
</gene>
<dbReference type="InterPro" id="IPR009045">
    <property type="entry name" value="Zn_M74/Hedgehog-like"/>
</dbReference>
<protein>
    <recommendedName>
        <fullName evidence="11">Murein endopeptidase K</fullName>
    </recommendedName>
</protein>
<evidence type="ECO:0000256" key="8">
    <source>
        <dbReference type="ARBA" id="ARBA00023049"/>
    </source>
</evidence>
<keyword evidence="6" id="KW-0378">Hydrolase</keyword>
<keyword evidence="4" id="KW-0479">Metal-binding</keyword>
<dbReference type="RefSeq" id="WP_189385371.1">
    <property type="nucleotide sequence ID" value="NZ_BAABFY010000051.1"/>
</dbReference>
<dbReference type="GO" id="GO:0046872">
    <property type="term" value="F:metal ion binding"/>
    <property type="evidence" value="ECO:0007669"/>
    <property type="project" value="UniProtKB-KW"/>
</dbReference>
<dbReference type="PROSITE" id="PS51318">
    <property type="entry name" value="TAT"/>
    <property type="match status" value="1"/>
</dbReference>
<keyword evidence="3" id="KW-0645">Protease</keyword>
<evidence type="ECO:0000256" key="4">
    <source>
        <dbReference type="ARBA" id="ARBA00022723"/>
    </source>
</evidence>
<keyword evidence="7" id="KW-0862">Zinc</keyword>
<evidence type="ECO:0000313" key="14">
    <source>
        <dbReference type="Proteomes" id="UP000608345"/>
    </source>
</evidence>
<evidence type="ECO:0000256" key="5">
    <source>
        <dbReference type="ARBA" id="ARBA00022729"/>
    </source>
</evidence>
<dbReference type="Proteomes" id="UP000608345">
    <property type="component" value="Unassembled WGS sequence"/>
</dbReference>
<dbReference type="GO" id="GO:0071555">
    <property type="term" value="P:cell wall organization"/>
    <property type="evidence" value="ECO:0007669"/>
    <property type="project" value="UniProtKB-KW"/>
</dbReference>
<accession>A0A918N0L2</accession>
<dbReference type="InterPro" id="IPR010275">
    <property type="entry name" value="MepK"/>
</dbReference>
<dbReference type="PANTHER" id="PTHR37425">
    <property type="match status" value="1"/>
</dbReference>
<dbReference type="AlphaFoldDB" id="A0A918N0L2"/>
<comment type="similarity">
    <text evidence="10">Belongs to the peptidase M15 family.</text>
</comment>
<reference evidence="13" key="2">
    <citation type="submission" date="2020-09" db="EMBL/GenBank/DDBJ databases">
        <authorList>
            <person name="Sun Q."/>
            <person name="Kim S."/>
        </authorList>
    </citation>
    <scope>NUCLEOTIDE SEQUENCE</scope>
    <source>
        <strain evidence="13">KCTC 23732</strain>
    </source>
</reference>
<evidence type="ECO:0000256" key="2">
    <source>
        <dbReference type="ARBA" id="ARBA00004776"/>
    </source>
</evidence>
<keyword evidence="8" id="KW-0482">Metalloprotease</keyword>
<dbReference type="SUPFAM" id="SSF55166">
    <property type="entry name" value="Hedgehog/DD-peptidase"/>
    <property type="match status" value="1"/>
</dbReference>
<dbReference type="EMBL" id="BMYS01000014">
    <property type="protein sequence ID" value="GGW89938.1"/>
    <property type="molecule type" value="Genomic_DNA"/>
</dbReference>
<dbReference type="Pfam" id="PF05951">
    <property type="entry name" value="Peptidase_M15_2"/>
    <property type="match status" value="1"/>
</dbReference>
<reference evidence="13" key="1">
    <citation type="journal article" date="2014" name="Int. J. Syst. Evol. Microbiol.">
        <title>Complete genome sequence of Corynebacterium casei LMG S-19264T (=DSM 44701T), isolated from a smear-ripened cheese.</title>
        <authorList>
            <consortium name="US DOE Joint Genome Institute (JGI-PGF)"/>
            <person name="Walter F."/>
            <person name="Albersmeier A."/>
            <person name="Kalinowski J."/>
            <person name="Ruckert C."/>
        </authorList>
    </citation>
    <scope>NUCLEOTIDE SEQUENCE</scope>
    <source>
        <strain evidence="13">KCTC 23732</strain>
    </source>
</reference>
<evidence type="ECO:0000256" key="7">
    <source>
        <dbReference type="ARBA" id="ARBA00022833"/>
    </source>
</evidence>
<name>A0A918N0L2_9BURK</name>
<evidence type="ECO:0000256" key="6">
    <source>
        <dbReference type="ARBA" id="ARBA00022801"/>
    </source>
</evidence>
<dbReference type="GO" id="GO:0008237">
    <property type="term" value="F:metallopeptidase activity"/>
    <property type="evidence" value="ECO:0007669"/>
    <property type="project" value="UniProtKB-KW"/>
</dbReference>
<comment type="caution">
    <text evidence="13">The sequence shown here is derived from an EMBL/GenBank/DDBJ whole genome shotgun (WGS) entry which is preliminary data.</text>
</comment>
<evidence type="ECO:0000256" key="9">
    <source>
        <dbReference type="ARBA" id="ARBA00023316"/>
    </source>
</evidence>
<proteinExistence type="inferred from homology"/>
<dbReference type="Gene3D" id="3.30.1380.10">
    <property type="match status" value="1"/>
</dbReference>
<evidence type="ECO:0000256" key="10">
    <source>
        <dbReference type="ARBA" id="ARBA00093448"/>
    </source>
</evidence>
<evidence type="ECO:0000313" key="13">
    <source>
        <dbReference type="EMBL" id="GGW89938.1"/>
    </source>
</evidence>
<evidence type="ECO:0000256" key="12">
    <source>
        <dbReference type="SAM" id="SignalP"/>
    </source>
</evidence>
<evidence type="ECO:0000256" key="3">
    <source>
        <dbReference type="ARBA" id="ARBA00022670"/>
    </source>
</evidence>
<keyword evidence="14" id="KW-1185">Reference proteome</keyword>
<keyword evidence="5 12" id="KW-0732">Signal</keyword>
<organism evidence="13 14">
    <name type="scientific">Advenella faeciporci</name>
    <dbReference type="NCBI Taxonomy" id="797535"/>
    <lineage>
        <taxon>Bacteria</taxon>
        <taxon>Pseudomonadati</taxon>
        <taxon>Pseudomonadota</taxon>
        <taxon>Betaproteobacteria</taxon>
        <taxon>Burkholderiales</taxon>
        <taxon>Alcaligenaceae</taxon>
    </lineage>
</organism>
<dbReference type="GO" id="GO:0006508">
    <property type="term" value="P:proteolysis"/>
    <property type="evidence" value="ECO:0007669"/>
    <property type="project" value="UniProtKB-KW"/>
</dbReference>
<feature type="signal peptide" evidence="12">
    <location>
        <begin position="1"/>
        <end position="34"/>
    </location>
</feature>
<comment type="pathway">
    <text evidence="2">Cell wall biogenesis; cell wall polysaccharide biosynthesis.</text>
</comment>
<evidence type="ECO:0000256" key="1">
    <source>
        <dbReference type="ARBA" id="ARBA00001947"/>
    </source>
</evidence>
<dbReference type="PANTHER" id="PTHR37425:SF1">
    <property type="entry name" value="OUTER MEMBRANE PROTEIN"/>
    <property type="match status" value="1"/>
</dbReference>
<keyword evidence="9" id="KW-0961">Cell wall biogenesis/degradation</keyword>
<feature type="chain" id="PRO_5037885733" description="Murein endopeptidase K" evidence="12">
    <location>
        <begin position="35"/>
        <end position="188"/>
    </location>
</feature>
<evidence type="ECO:0000256" key="11">
    <source>
        <dbReference type="ARBA" id="ARBA00093666"/>
    </source>
</evidence>
<dbReference type="InterPro" id="IPR006311">
    <property type="entry name" value="TAT_signal"/>
</dbReference>
<sequence length="188" mass="20959">MLLRTPHTRRQFLRTTHKLALTGAVFSIAPSVNASLSLGSTNHLLALDHTHTNERLSLVYRLGNQYVNSALTRLNRFLRDHYSGTVGIMDPALYDILDGIKVALRVDMPYQIISGYRDPHTNERLRKTRGGGVAKKSLHMQGRALDIRMPGVPLDELRDAALSLKAGGVGYYPDSRFVHVDTGGIRSW</sequence>